<dbReference type="SFLD" id="SFLDS00029">
    <property type="entry name" value="Radical_SAM"/>
    <property type="match status" value="1"/>
</dbReference>
<accession>A0A926I0H6</accession>
<organism evidence="2 3">
    <name type="scientific">Bianquea renquensis</name>
    <dbReference type="NCBI Taxonomy" id="2763661"/>
    <lineage>
        <taxon>Bacteria</taxon>
        <taxon>Bacillati</taxon>
        <taxon>Bacillota</taxon>
        <taxon>Clostridia</taxon>
        <taxon>Eubacteriales</taxon>
        <taxon>Bianqueaceae</taxon>
        <taxon>Bianquea</taxon>
    </lineage>
</organism>
<keyword evidence="3" id="KW-1185">Reference proteome</keyword>
<dbReference type="PANTHER" id="PTHR42731:SF1">
    <property type="entry name" value="RADICAL SAM DOMAIN PROTEIN"/>
    <property type="match status" value="1"/>
</dbReference>
<dbReference type="Pfam" id="PF19864">
    <property type="entry name" value="Radical_SAM_N2"/>
    <property type="match status" value="1"/>
</dbReference>
<dbReference type="EMBL" id="JACRSQ010000007">
    <property type="protein sequence ID" value="MBC8543199.1"/>
    <property type="molecule type" value="Genomic_DNA"/>
</dbReference>
<dbReference type="Proteomes" id="UP000657006">
    <property type="component" value="Unassembled WGS sequence"/>
</dbReference>
<dbReference type="InterPro" id="IPR045784">
    <property type="entry name" value="Radical_SAM_N2"/>
</dbReference>
<dbReference type="InterPro" id="IPR023404">
    <property type="entry name" value="rSAM_horseshoe"/>
</dbReference>
<dbReference type="SUPFAM" id="SSF102114">
    <property type="entry name" value="Radical SAM enzymes"/>
    <property type="match status" value="1"/>
</dbReference>
<dbReference type="PANTHER" id="PTHR42731">
    <property type="entry name" value="SLL1084 PROTEIN"/>
    <property type="match status" value="1"/>
</dbReference>
<dbReference type="PROSITE" id="PS51918">
    <property type="entry name" value="RADICAL_SAM"/>
    <property type="match status" value="1"/>
</dbReference>
<name>A0A926I0H6_9FIRM</name>
<dbReference type="InterPro" id="IPR006638">
    <property type="entry name" value="Elp3/MiaA/NifB-like_rSAM"/>
</dbReference>
<evidence type="ECO:0000313" key="2">
    <source>
        <dbReference type="EMBL" id="MBC8543199.1"/>
    </source>
</evidence>
<dbReference type="InterPro" id="IPR058240">
    <property type="entry name" value="rSAM_sf"/>
</dbReference>
<proteinExistence type="predicted"/>
<feature type="domain" description="Radical SAM core" evidence="1">
    <location>
        <begin position="263"/>
        <end position="491"/>
    </location>
</feature>
<evidence type="ECO:0000313" key="3">
    <source>
        <dbReference type="Proteomes" id="UP000657006"/>
    </source>
</evidence>
<gene>
    <name evidence="2" type="ORF">H8730_06550</name>
</gene>
<dbReference type="NCBIfam" id="TIGR03960">
    <property type="entry name" value="rSAM_fuse_unch"/>
    <property type="match status" value="1"/>
</dbReference>
<dbReference type="GO" id="GO:0051536">
    <property type="term" value="F:iron-sulfur cluster binding"/>
    <property type="evidence" value="ECO:0007669"/>
    <property type="project" value="InterPro"/>
</dbReference>
<dbReference type="GO" id="GO:0003824">
    <property type="term" value="F:catalytic activity"/>
    <property type="evidence" value="ECO:0007669"/>
    <property type="project" value="InterPro"/>
</dbReference>
<dbReference type="AlphaFoldDB" id="A0A926I0H6"/>
<dbReference type="CDD" id="cd01335">
    <property type="entry name" value="Radical_SAM"/>
    <property type="match status" value="1"/>
</dbReference>
<protein>
    <submittedName>
        <fullName evidence="2">TIGR03960 family B12-binding radical SAM protein</fullName>
    </submittedName>
</protein>
<dbReference type="InterPro" id="IPR023862">
    <property type="entry name" value="CHP03960_rSAM"/>
</dbReference>
<dbReference type="InterPro" id="IPR007197">
    <property type="entry name" value="rSAM"/>
</dbReference>
<reference evidence="2" key="1">
    <citation type="submission" date="2020-08" db="EMBL/GenBank/DDBJ databases">
        <title>Genome public.</title>
        <authorList>
            <person name="Liu C."/>
            <person name="Sun Q."/>
        </authorList>
    </citation>
    <scope>NUCLEOTIDE SEQUENCE</scope>
    <source>
        <strain evidence="2">NSJ-32</strain>
    </source>
</reference>
<evidence type="ECO:0000259" key="1">
    <source>
        <dbReference type="PROSITE" id="PS51918"/>
    </source>
</evidence>
<sequence length="626" mass="71414">MRKVALSDEILRKVEKPARYVGGEVNIVMKDPDQVDIHFAFSFPDVYEVGMSHLGMQVLYHEFNRREDVYCERVFAPWTDMEEQMRQNHIPLFSLESYAPLSDFDFVGFTLQYEMSFTNILNMLNLGGIPLESKERDEHFPIICAGGPTAYNPEPLAPFIDFFYFGEGEAVFHQIFDAYGLHKRGGKSKQEFLESIAGIPGIYIPSFYDVQYHDEPAAGCQHTGTIASITAVNAKAPAKIQKVLVSSMDEAEYPTKPLVPYLQTVHDRGVVEIFRGCIRGCRFCQAGMVYRPVRMRSKEKILELADAILANTGYDELSLTSLSSNDYPDLYALVEELHRRHPHVNVSLPSLRVDAFSLSLMEELAQGKKSGLTFAPEAGTQRLRNVINKGLEEEEILNGVALAFSGGWDKVKLYFMLGLPTETEADVEGISSLASRVLNAYFGTPKDVRSRDVRITVSTSFFVPKAFTPFQWCRQSSYEEYMDKQQFLQGKIKNRKIQYNCHDAFLSTLEGLMARGDRRTSALIRRAFEKGCRFDSWSDMFLEDSWREAIEECGIELEYYNQRERAKDEILPWDHIDIGVTKEFLYRQYEEAQEERVTPHCRQSCSGCGVMRLAETGVCYEEKGAM</sequence>
<comment type="caution">
    <text evidence="2">The sequence shown here is derived from an EMBL/GenBank/DDBJ whole genome shotgun (WGS) entry which is preliminary data.</text>
</comment>
<dbReference type="Pfam" id="PF04055">
    <property type="entry name" value="Radical_SAM"/>
    <property type="match status" value="1"/>
</dbReference>
<dbReference type="SMART" id="SM00729">
    <property type="entry name" value="Elp3"/>
    <property type="match status" value="1"/>
</dbReference>
<dbReference type="RefSeq" id="WP_177719773.1">
    <property type="nucleotide sequence ID" value="NZ_JACRSQ010000007.1"/>
</dbReference>
<dbReference type="SFLD" id="SFLDG01082">
    <property type="entry name" value="B12-binding_domain_containing"/>
    <property type="match status" value="1"/>
</dbReference>
<dbReference type="Gene3D" id="3.80.30.20">
    <property type="entry name" value="tm_1862 like domain"/>
    <property type="match status" value="1"/>
</dbReference>